<evidence type="ECO:0000313" key="2">
    <source>
        <dbReference type="Proteomes" id="UP000078046"/>
    </source>
</evidence>
<accession>A0A177AXL4</accession>
<reference evidence="1 2" key="1">
    <citation type="submission" date="2016-04" db="EMBL/GenBank/DDBJ databases">
        <title>The genome of Intoshia linei affirms orthonectids as highly simplified spiralians.</title>
        <authorList>
            <person name="Mikhailov K.V."/>
            <person name="Slusarev G.S."/>
            <person name="Nikitin M.A."/>
            <person name="Logacheva M.D."/>
            <person name="Penin A."/>
            <person name="Aleoshin V."/>
            <person name="Panchin Y.V."/>
        </authorList>
    </citation>
    <scope>NUCLEOTIDE SEQUENCE [LARGE SCALE GENOMIC DNA]</scope>
    <source>
        <strain evidence="1">Intl2013</strain>
        <tissue evidence="1">Whole animal</tissue>
    </source>
</reference>
<gene>
    <name evidence="1" type="ORF">A3Q56_05499</name>
</gene>
<proteinExistence type="predicted"/>
<dbReference type="EMBL" id="LWCA01000840">
    <property type="protein sequence ID" value="OAF66739.1"/>
    <property type="molecule type" value="Genomic_DNA"/>
</dbReference>
<evidence type="ECO:0000313" key="1">
    <source>
        <dbReference type="EMBL" id="OAF66739.1"/>
    </source>
</evidence>
<sequence length="322" mass="38177">MMNESLKNCESSREKLKSIVYFKNVNELNITRKIFPRNDINLNISKFRRKILLRVFLPVKSANIPTVKEKRETHSCLISLQNEHRQIRPSTSYLYRKHRINLDLKKSKPIFSKDSQIDHYIIDKNNFSREKFMNEDDITRRYGSRQNLLHNLMKKKQKKSDLSYNPRPTSAYTTSYKGIITPNLPISNNIYEHYDEIKTKKNLIKSNEKSYFKYFTNVKDLEEKIYKGEIVAPNHIQLHGSSNHFTGITSLAIAQDNKSFKNKIPQKVNQFSSKIEFQKEIHKKLLLKKQANFTYLPFCKKFLNPPIYWPDGFSYHDIKGIF</sequence>
<comment type="caution">
    <text evidence="1">The sequence shown here is derived from an EMBL/GenBank/DDBJ whole genome shotgun (WGS) entry which is preliminary data.</text>
</comment>
<organism evidence="1 2">
    <name type="scientific">Intoshia linei</name>
    <dbReference type="NCBI Taxonomy" id="1819745"/>
    <lineage>
        <taxon>Eukaryota</taxon>
        <taxon>Metazoa</taxon>
        <taxon>Spiralia</taxon>
        <taxon>Lophotrochozoa</taxon>
        <taxon>Mesozoa</taxon>
        <taxon>Orthonectida</taxon>
        <taxon>Rhopaluridae</taxon>
        <taxon>Intoshia</taxon>
    </lineage>
</organism>
<protein>
    <submittedName>
        <fullName evidence="1">Uncharacterized protein</fullName>
    </submittedName>
</protein>
<dbReference type="Proteomes" id="UP000078046">
    <property type="component" value="Unassembled WGS sequence"/>
</dbReference>
<name>A0A177AXL4_9BILA</name>
<dbReference type="AlphaFoldDB" id="A0A177AXL4"/>
<keyword evidence="2" id="KW-1185">Reference proteome</keyword>